<dbReference type="Proteomes" id="UP000814128">
    <property type="component" value="Unassembled WGS sequence"/>
</dbReference>
<proteinExistence type="predicted"/>
<keyword evidence="2" id="KW-1185">Reference proteome</keyword>
<gene>
    <name evidence="1" type="ORF">K488DRAFT_53164</name>
</gene>
<evidence type="ECO:0000313" key="2">
    <source>
        <dbReference type="Proteomes" id="UP000814128"/>
    </source>
</evidence>
<sequence>MTVYAYELPTTGTFSFAEHFSDPSASCAVALADATQARANVRALLKESKRTDGDKDYLRLVKTLEDYLPHLYGVLASVRSGDLAPKQRPIFSWRSTLSARFLPGSPRLSLPGLPTEHAFTLLTYAATLAHLARVNIASLGSYERARGVSDAERRAKDEQLGHAVALLCRAAGVYAHAAEVIGEADREPGWLAGAERPPELCKEVASALSKLSLAAAQSLAIRKLLSKAAADLALSPGPPLPRSHPSPALLAKLHLDAADLCTSAAALLRMPGATRAHGETDAGEVSSDLIRFAADESALHTALAYKWLGVDAGEVDIHTRGGVAVGFLSWAQRALADAKDRARDDAKRRIVEEIESVGAFLRHYKKLNDTLAYKPIPSQTELQASIPTGRLAVAIRPFAPPAPAFGPGSVEYARVQAAALEISVADEGSETGTSGEAGAPAADGPAYLGKGSYF</sequence>
<name>A0ACB8QH14_9AGAM</name>
<dbReference type="EMBL" id="MU273599">
    <property type="protein sequence ID" value="KAI0030952.1"/>
    <property type="molecule type" value="Genomic_DNA"/>
</dbReference>
<protein>
    <submittedName>
        <fullName evidence="1">Uncharacterized protein</fullName>
    </submittedName>
</protein>
<comment type="caution">
    <text evidence="1">The sequence shown here is derived from an EMBL/GenBank/DDBJ whole genome shotgun (WGS) entry which is preliminary data.</text>
</comment>
<evidence type="ECO:0000313" key="1">
    <source>
        <dbReference type="EMBL" id="KAI0030952.1"/>
    </source>
</evidence>
<reference evidence="1" key="2">
    <citation type="journal article" date="2022" name="New Phytol.">
        <title>Evolutionary transition to the ectomycorrhizal habit in the genomes of a hyperdiverse lineage of mushroom-forming fungi.</title>
        <authorList>
            <person name="Looney B."/>
            <person name="Miyauchi S."/>
            <person name="Morin E."/>
            <person name="Drula E."/>
            <person name="Courty P.E."/>
            <person name="Kohler A."/>
            <person name="Kuo A."/>
            <person name="LaButti K."/>
            <person name="Pangilinan J."/>
            <person name="Lipzen A."/>
            <person name="Riley R."/>
            <person name="Andreopoulos W."/>
            <person name="He G."/>
            <person name="Johnson J."/>
            <person name="Nolan M."/>
            <person name="Tritt A."/>
            <person name="Barry K.W."/>
            <person name="Grigoriev I.V."/>
            <person name="Nagy L.G."/>
            <person name="Hibbett D."/>
            <person name="Henrissat B."/>
            <person name="Matheny P.B."/>
            <person name="Labbe J."/>
            <person name="Martin F.M."/>
        </authorList>
    </citation>
    <scope>NUCLEOTIDE SEQUENCE</scope>
    <source>
        <strain evidence="1">EC-137</strain>
    </source>
</reference>
<accession>A0ACB8QH14</accession>
<organism evidence="1 2">
    <name type="scientific">Vararia minispora EC-137</name>
    <dbReference type="NCBI Taxonomy" id="1314806"/>
    <lineage>
        <taxon>Eukaryota</taxon>
        <taxon>Fungi</taxon>
        <taxon>Dikarya</taxon>
        <taxon>Basidiomycota</taxon>
        <taxon>Agaricomycotina</taxon>
        <taxon>Agaricomycetes</taxon>
        <taxon>Russulales</taxon>
        <taxon>Lachnocladiaceae</taxon>
        <taxon>Vararia</taxon>
    </lineage>
</organism>
<reference evidence="1" key="1">
    <citation type="submission" date="2021-02" db="EMBL/GenBank/DDBJ databases">
        <authorList>
            <consortium name="DOE Joint Genome Institute"/>
            <person name="Ahrendt S."/>
            <person name="Looney B.P."/>
            <person name="Miyauchi S."/>
            <person name="Morin E."/>
            <person name="Drula E."/>
            <person name="Courty P.E."/>
            <person name="Chicoki N."/>
            <person name="Fauchery L."/>
            <person name="Kohler A."/>
            <person name="Kuo A."/>
            <person name="Labutti K."/>
            <person name="Pangilinan J."/>
            <person name="Lipzen A."/>
            <person name="Riley R."/>
            <person name="Andreopoulos W."/>
            <person name="He G."/>
            <person name="Johnson J."/>
            <person name="Barry K.W."/>
            <person name="Grigoriev I.V."/>
            <person name="Nagy L."/>
            <person name="Hibbett D."/>
            <person name="Henrissat B."/>
            <person name="Matheny P.B."/>
            <person name="Labbe J."/>
            <person name="Martin F."/>
        </authorList>
    </citation>
    <scope>NUCLEOTIDE SEQUENCE</scope>
    <source>
        <strain evidence="1">EC-137</strain>
    </source>
</reference>